<dbReference type="PANTHER" id="PTHR43649:SF31">
    <property type="entry name" value="SN-GLYCEROL-3-PHOSPHATE-BINDING PERIPLASMIC PROTEIN UGPB"/>
    <property type="match status" value="1"/>
</dbReference>
<keyword evidence="6 8" id="KW-0732">Signal</keyword>
<keyword evidence="5" id="KW-0813">Transport</keyword>
<evidence type="ECO:0000256" key="7">
    <source>
        <dbReference type="ARBA" id="ARBA00022764"/>
    </source>
</evidence>
<keyword evidence="7" id="KW-0574">Periplasm</keyword>
<dbReference type="Gene3D" id="3.40.190.10">
    <property type="entry name" value="Periplasmic binding protein-like II"/>
    <property type="match status" value="2"/>
</dbReference>
<comment type="similarity">
    <text evidence="2">Belongs to the bacterial solute-binding protein 1 family.</text>
</comment>
<gene>
    <name evidence="9" type="ORF">QV07_01600</name>
</gene>
<evidence type="ECO:0000256" key="5">
    <source>
        <dbReference type="ARBA" id="ARBA00022448"/>
    </source>
</evidence>
<evidence type="ECO:0000256" key="3">
    <source>
        <dbReference type="ARBA" id="ARBA00011557"/>
    </source>
</evidence>
<evidence type="ECO:0000313" key="10">
    <source>
        <dbReference type="Proteomes" id="UP000243168"/>
    </source>
</evidence>
<reference evidence="9 10" key="1">
    <citation type="submission" date="2014-11" db="EMBL/GenBank/DDBJ databases">
        <title>Pan-genome of Gallibacterium spp.</title>
        <authorList>
            <person name="Kudirkiene E."/>
            <person name="Bojesen A.M."/>
        </authorList>
    </citation>
    <scope>NUCLEOTIDE SEQUENCE [LARGE SCALE GENOMIC DNA]</scope>
    <source>
        <strain evidence="9 10">F298</strain>
    </source>
</reference>
<comment type="subcellular location">
    <subcellularLocation>
        <location evidence="1">Periplasm</location>
    </subcellularLocation>
</comment>
<comment type="subunit">
    <text evidence="3">The complex is composed of two ATP-binding proteins (UgpC), two transmembrane proteins (UgpA and UgpE) and a solute-binding protein (UgpB).</text>
</comment>
<evidence type="ECO:0000256" key="6">
    <source>
        <dbReference type="ARBA" id="ARBA00022729"/>
    </source>
</evidence>
<accession>A0A1A7QB38</accession>
<feature type="chain" id="PRO_5008359610" description="sn-glycerol-3-phosphate-binding periplasmic protein UgpB" evidence="8">
    <location>
        <begin position="22"/>
        <end position="433"/>
    </location>
</feature>
<dbReference type="CDD" id="cd14748">
    <property type="entry name" value="PBP2_UgpB"/>
    <property type="match status" value="1"/>
</dbReference>
<dbReference type="AlphaFoldDB" id="A0A1A7QB38"/>
<protein>
    <recommendedName>
        <fullName evidence="4">sn-glycerol-3-phosphate-binding periplasmic protein UgpB</fullName>
    </recommendedName>
</protein>
<evidence type="ECO:0000256" key="4">
    <source>
        <dbReference type="ARBA" id="ARBA00017470"/>
    </source>
</evidence>
<evidence type="ECO:0000256" key="2">
    <source>
        <dbReference type="ARBA" id="ARBA00008520"/>
    </source>
</evidence>
<dbReference type="PANTHER" id="PTHR43649">
    <property type="entry name" value="ARABINOSE-BINDING PROTEIN-RELATED"/>
    <property type="match status" value="1"/>
</dbReference>
<dbReference type="GO" id="GO:0055085">
    <property type="term" value="P:transmembrane transport"/>
    <property type="evidence" value="ECO:0007669"/>
    <property type="project" value="InterPro"/>
</dbReference>
<dbReference type="Pfam" id="PF13416">
    <property type="entry name" value="SBP_bac_8"/>
    <property type="match status" value="1"/>
</dbReference>
<dbReference type="EMBL" id="JTJS01000017">
    <property type="protein sequence ID" value="OBX11399.1"/>
    <property type="molecule type" value="Genomic_DNA"/>
</dbReference>
<dbReference type="PROSITE" id="PS01037">
    <property type="entry name" value="SBP_BACTERIAL_1"/>
    <property type="match status" value="1"/>
</dbReference>
<comment type="caution">
    <text evidence="9">The sequence shown here is derived from an EMBL/GenBank/DDBJ whole genome shotgun (WGS) entry which is preliminary data.</text>
</comment>
<dbReference type="PATRIC" id="fig|505345.8.peg.333"/>
<dbReference type="Proteomes" id="UP000243168">
    <property type="component" value="Unassembled WGS sequence"/>
</dbReference>
<evidence type="ECO:0000256" key="1">
    <source>
        <dbReference type="ARBA" id="ARBA00004418"/>
    </source>
</evidence>
<sequence length="433" mass="48698">MLSKKWLYLTLGATLVANANATTEITWWHAMGGQLGETVNKIANDFNASQNQCKLNPAYKGSYEELLTASIAAFRAKKSPNIIQVHDAGSATIINAKGVVVGVEDLMQQNNVTFDKNNYIAGVRNFYADSKGKMIGMPFNSSTPVLYYNQEILDKVGVKAPKTWEEFEVVAKKLKDAGYTALSESHTPWIFAENFMSHHNLQLADQNNGYDGAAKQIYYNNPDMVMMFKKLKEWKDKGYFNYYGSDWGPNQDAFEKGDVVLWLGSSGSFGGIKQKVKFKFATAFLPYWDSLNKGKEYNTFVGGAALFAMSNHSKPENQCTAQFFNYLSTPDVQAFWHKETGYVPVTHAAYEKVKAEGYYQKEPAAETGVLQLDLPSGEWTKGYRLGYYPQIRVVMNREFDKIFDGSKSPEEALKTIQVESDKLLARFAQTVEQ</sequence>
<evidence type="ECO:0000256" key="8">
    <source>
        <dbReference type="SAM" id="SignalP"/>
    </source>
</evidence>
<dbReference type="SUPFAM" id="SSF53850">
    <property type="entry name" value="Periplasmic binding protein-like II"/>
    <property type="match status" value="1"/>
</dbReference>
<evidence type="ECO:0000313" key="9">
    <source>
        <dbReference type="EMBL" id="OBX11399.1"/>
    </source>
</evidence>
<dbReference type="RefSeq" id="WP_065233800.1">
    <property type="nucleotide sequence ID" value="NZ_JTJS01000017.1"/>
</dbReference>
<dbReference type="InterPro" id="IPR006061">
    <property type="entry name" value="SBP_1_CS"/>
</dbReference>
<dbReference type="InterPro" id="IPR006059">
    <property type="entry name" value="SBP"/>
</dbReference>
<feature type="signal peptide" evidence="8">
    <location>
        <begin position="1"/>
        <end position="21"/>
    </location>
</feature>
<organism evidence="9 10">
    <name type="scientific">Gallibacterium genomosp. 3</name>
    <dbReference type="NCBI Taxonomy" id="505345"/>
    <lineage>
        <taxon>Bacteria</taxon>
        <taxon>Pseudomonadati</taxon>
        <taxon>Pseudomonadota</taxon>
        <taxon>Gammaproteobacteria</taxon>
        <taxon>Pasteurellales</taxon>
        <taxon>Pasteurellaceae</taxon>
        <taxon>Gallibacterium</taxon>
    </lineage>
</organism>
<proteinExistence type="inferred from homology"/>
<dbReference type="InterPro" id="IPR050490">
    <property type="entry name" value="Bact_solute-bd_prot1"/>
</dbReference>
<name>A0A1A7QB38_9PAST</name>
<dbReference type="GO" id="GO:0042597">
    <property type="term" value="C:periplasmic space"/>
    <property type="evidence" value="ECO:0007669"/>
    <property type="project" value="UniProtKB-SubCell"/>
</dbReference>